<protein>
    <submittedName>
        <fullName evidence="3">Uncharacterized protein</fullName>
    </submittedName>
</protein>
<dbReference type="AlphaFoldDB" id="A0A1H5JG08"/>
<feature type="transmembrane region" description="Helical" evidence="2">
    <location>
        <begin position="69"/>
        <end position="88"/>
    </location>
</feature>
<dbReference type="RefSeq" id="WP_143046898.1">
    <property type="nucleotide sequence ID" value="NZ_FNTH01000001.1"/>
</dbReference>
<sequence>MPALGDGGIDHLVAAPGGTTATLSAVRRDHRSPSSPPSELGPAGWEIDLTVQTMASKLVKALISDWEKVGPVIMIVAGVGLVLVGLIVRKRHRGSVEAQEKEKRPSNSPAVLDWVETRASNSKRMPHLNRHTLDGVKVFSLSELLIHHVKNYKHGYRIDNRFAETSGSLAVACQGSFYTFGLFLG</sequence>
<evidence type="ECO:0000256" key="1">
    <source>
        <dbReference type="SAM" id="MobiDB-lite"/>
    </source>
</evidence>
<feature type="region of interest" description="Disordered" evidence="1">
    <location>
        <begin position="24"/>
        <end position="43"/>
    </location>
</feature>
<gene>
    <name evidence="3" type="ORF">SAMN05444164_8406</name>
</gene>
<dbReference type="EMBL" id="FNTH01000001">
    <property type="protein sequence ID" value="SEE51167.1"/>
    <property type="molecule type" value="Genomic_DNA"/>
</dbReference>
<dbReference type="OrthoDB" id="10014008at2"/>
<organism evidence="3 4">
    <name type="scientific">Bradyrhizobium erythrophlei</name>
    <dbReference type="NCBI Taxonomy" id="1437360"/>
    <lineage>
        <taxon>Bacteria</taxon>
        <taxon>Pseudomonadati</taxon>
        <taxon>Pseudomonadota</taxon>
        <taxon>Alphaproteobacteria</taxon>
        <taxon>Hyphomicrobiales</taxon>
        <taxon>Nitrobacteraceae</taxon>
        <taxon>Bradyrhizobium</taxon>
    </lineage>
</organism>
<accession>A0A1H5JG08</accession>
<proteinExistence type="predicted"/>
<keyword evidence="2" id="KW-0472">Membrane</keyword>
<keyword evidence="2" id="KW-0812">Transmembrane</keyword>
<reference evidence="3 4" key="1">
    <citation type="submission" date="2016-10" db="EMBL/GenBank/DDBJ databases">
        <authorList>
            <person name="de Groot N.N."/>
        </authorList>
    </citation>
    <scope>NUCLEOTIDE SEQUENCE [LARGE SCALE GENOMIC DNA]</scope>
    <source>
        <strain evidence="3 4">MT12</strain>
    </source>
</reference>
<evidence type="ECO:0000256" key="2">
    <source>
        <dbReference type="SAM" id="Phobius"/>
    </source>
</evidence>
<evidence type="ECO:0000313" key="4">
    <source>
        <dbReference type="Proteomes" id="UP000198992"/>
    </source>
</evidence>
<keyword evidence="2" id="KW-1133">Transmembrane helix</keyword>
<name>A0A1H5JG08_9BRAD</name>
<dbReference type="Proteomes" id="UP000198992">
    <property type="component" value="Unassembled WGS sequence"/>
</dbReference>
<evidence type="ECO:0000313" key="3">
    <source>
        <dbReference type="EMBL" id="SEE51167.1"/>
    </source>
</evidence>